<name>A0A518IVU0_9BACT</name>
<keyword evidence="3" id="KW-1185">Reference proteome</keyword>
<evidence type="ECO:0000313" key="2">
    <source>
        <dbReference type="EMBL" id="QDV57200.1"/>
    </source>
</evidence>
<proteinExistence type="predicted"/>
<feature type="compositionally biased region" description="Basic and acidic residues" evidence="1">
    <location>
        <begin position="1"/>
        <end position="11"/>
    </location>
</feature>
<accession>A0A518IVU0</accession>
<feature type="region of interest" description="Disordered" evidence="1">
    <location>
        <begin position="1"/>
        <end position="68"/>
    </location>
</feature>
<sequence length="68" mass="7588">MGTRLNEESRDSQLPSFNRVGNAPRVHAKQKRNPKKTSHRSPNACHTRTRGPMGTRLNESVPATIPIV</sequence>
<gene>
    <name evidence="2" type="ORF">Mal33_32020</name>
</gene>
<dbReference type="EMBL" id="CP036318">
    <property type="protein sequence ID" value="QDV57200.1"/>
    <property type="molecule type" value="Genomic_DNA"/>
</dbReference>
<feature type="compositionally biased region" description="Basic residues" evidence="1">
    <location>
        <begin position="26"/>
        <end position="39"/>
    </location>
</feature>
<evidence type="ECO:0000313" key="3">
    <source>
        <dbReference type="Proteomes" id="UP000316770"/>
    </source>
</evidence>
<reference evidence="2 3" key="1">
    <citation type="submission" date="2019-02" db="EMBL/GenBank/DDBJ databases">
        <title>Deep-cultivation of Planctomycetes and their phenomic and genomic characterization uncovers novel biology.</title>
        <authorList>
            <person name="Wiegand S."/>
            <person name="Jogler M."/>
            <person name="Boedeker C."/>
            <person name="Pinto D."/>
            <person name="Vollmers J."/>
            <person name="Rivas-Marin E."/>
            <person name="Kohn T."/>
            <person name="Peeters S.H."/>
            <person name="Heuer A."/>
            <person name="Rast P."/>
            <person name="Oberbeckmann S."/>
            <person name="Bunk B."/>
            <person name="Jeske O."/>
            <person name="Meyerdierks A."/>
            <person name="Storesund J.E."/>
            <person name="Kallscheuer N."/>
            <person name="Luecker S."/>
            <person name="Lage O.M."/>
            <person name="Pohl T."/>
            <person name="Merkel B.J."/>
            <person name="Hornburger P."/>
            <person name="Mueller R.-W."/>
            <person name="Bruemmer F."/>
            <person name="Labrenz M."/>
            <person name="Spormann A.M."/>
            <person name="Op den Camp H."/>
            <person name="Overmann J."/>
            <person name="Amann R."/>
            <person name="Jetten M.S.M."/>
            <person name="Mascher T."/>
            <person name="Medema M.H."/>
            <person name="Devos D.P."/>
            <person name="Kaster A.-K."/>
            <person name="Ovreas L."/>
            <person name="Rohde M."/>
            <person name="Galperin M.Y."/>
            <person name="Jogler C."/>
        </authorList>
    </citation>
    <scope>NUCLEOTIDE SEQUENCE [LARGE SCALE GENOMIC DNA]</scope>
    <source>
        <strain evidence="2 3">Mal33</strain>
    </source>
</reference>
<evidence type="ECO:0000256" key="1">
    <source>
        <dbReference type="SAM" id="MobiDB-lite"/>
    </source>
</evidence>
<organism evidence="2 3">
    <name type="scientific">Rosistilla oblonga</name>
    <dbReference type="NCBI Taxonomy" id="2527990"/>
    <lineage>
        <taxon>Bacteria</taxon>
        <taxon>Pseudomonadati</taxon>
        <taxon>Planctomycetota</taxon>
        <taxon>Planctomycetia</taxon>
        <taxon>Pirellulales</taxon>
        <taxon>Pirellulaceae</taxon>
        <taxon>Rosistilla</taxon>
    </lineage>
</organism>
<dbReference type="AlphaFoldDB" id="A0A518IVU0"/>
<dbReference type="Proteomes" id="UP000316770">
    <property type="component" value="Chromosome"/>
</dbReference>
<protein>
    <submittedName>
        <fullName evidence="2">Uncharacterized protein</fullName>
    </submittedName>
</protein>